<reference evidence="1 2" key="1">
    <citation type="submission" date="2019-08" db="EMBL/GenBank/DDBJ databases">
        <title>Whole genome of Aphis craccivora.</title>
        <authorList>
            <person name="Voronova N.V."/>
            <person name="Shulinski R.S."/>
            <person name="Bandarenka Y.V."/>
            <person name="Zhorov D.G."/>
            <person name="Warner D."/>
        </authorList>
    </citation>
    <scope>NUCLEOTIDE SEQUENCE [LARGE SCALE GENOMIC DNA]</scope>
    <source>
        <strain evidence="1">180601</strain>
        <tissue evidence="1">Whole Body</tissue>
    </source>
</reference>
<evidence type="ECO:0000313" key="1">
    <source>
        <dbReference type="EMBL" id="KAF0682274.1"/>
    </source>
</evidence>
<dbReference type="EMBL" id="VUJU01017570">
    <property type="protein sequence ID" value="KAF0682274.1"/>
    <property type="molecule type" value="Genomic_DNA"/>
</dbReference>
<evidence type="ECO:0000313" key="2">
    <source>
        <dbReference type="Proteomes" id="UP000478052"/>
    </source>
</evidence>
<gene>
    <name evidence="1" type="ORF">FWK35_00039187</name>
</gene>
<organism evidence="1 2">
    <name type="scientific">Aphis craccivora</name>
    <name type="common">Cowpea aphid</name>
    <dbReference type="NCBI Taxonomy" id="307492"/>
    <lineage>
        <taxon>Eukaryota</taxon>
        <taxon>Metazoa</taxon>
        <taxon>Ecdysozoa</taxon>
        <taxon>Arthropoda</taxon>
        <taxon>Hexapoda</taxon>
        <taxon>Insecta</taxon>
        <taxon>Pterygota</taxon>
        <taxon>Neoptera</taxon>
        <taxon>Paraneoptera</taxon>
        <taxon>Hemiptera</taxon>
        <taxon>Sternorrhyncha</taxon>
        <taxon>Aphidomorpha</taxon>
        <taxon>Aphidoidea</taxon>
        <taxon>Aphididae</taxon>
        <taxon>Aphidini</taxon>
        <taxon>Aphis</taxon>
        <taxon>Aphis</taxon>
    </lineage>
</organism>
<dbReference type="AlphaFoldDB" id="A0A6G0VH03"/>
<comment type="caution">
    <text evidence="1">The sequence shown here is derived from an EMBL/GenBank/DDBJ whole genome shotgun (WGS) entry which is preliminary data.</text>
</comment>
<keyword evidence="2" id="KW-1185">Reference proteome</keyword>
<proteinExistence type="predicted"/>
<accession>A0A6G0VH03</accession>
<sequence>MQKIKKLLRKDDKPLQQSARRIYEITCFREEETISFLYNDNISLKNPHTNGPLLNSCPDFQFSTLLYKNMTFKIQTKANNICGLTSGKIVIIENIICSKVNTESYIIGKEFLEMKPLYTEPCVSSHLGICMVSNLSIRKIWPLNNVNTKYFLCEINLECFAAFTLLHIDNDERPSL</sequence>
<dbReference type="OrthoDB" id="10015795at2759"/>
<name>A0A6G0VH03_APHCR</name>
<protein>
    <submittedName>
        <fullName evidence="1">DUF4806 domain-containing protein</fullName>
    </submittedName>
</protein>
<dbReference type="Proteomes" id="UP000478052">
    <property type="component" value="Unassembled WGS sequence"/>
</dbReference>